<proteinExistence type="predicted"/>
<evidence type="ECO:0000313" key="1">
    <source>
        <dbReference type="EMBL" id="WUX51782.1"/>
    </source>
</evidence>
<evidence type="ECO:0000313" key="2">
    <source>
        <dbReference type="Proteomes" id="UP001432209"/>
    </source>
</evidence>
<organism evidence="1 2">
    <name type="scientific">Streptomyces niveus</name>
    <name type="common">Streptomyces spheroides</name>
    <dbReference type="NCBI Taxonomy" id="193462"/>
    <lineage>
        <taxon>Bacteria</taxon>
        <taxon>Bacillati</taxon>
        <taxon>Actinomycetota</taxon>
        <taxon>Actinomycetes</taxon>
        <taxon>Kitasatosporales</taxon>
        <taxon>Streptomycetaceae</taxon>
        <taxon>Streptomyces</taxon>
    </lineage>
</organism>
<dbReference type="SUPFAM" id="SSF48452">
    <property type="entry name" value="TPR-like"/>
    <property type="match status" value="1"/>
</dbReference>
<dbReference type="RefSeq" id="WP_329075456.1">
    <property type="nucleotide sequence ID" value="NZ_CP109495.1"/>
</dbReference>
<dbReference type="EMBL" id="CP109495">
    <property type="protein sequence ID" value="WUX51782.1"/>
    <property type="molecule type" value="Genomic_DNA"/>
</dbReference>
<evidence type="ECO:0008006" key="3">
    <source>
        <dbReference type="Google" id="ProtNLM"/>
    </source>
</evidence>
<protein>
    <recommendedName>
        <fullName evidence="3">Tetratricopeptide repeat protein</fullName>
    </recommendedName>
</protein>
<name>A0ABZ2A4D1_STRNV</name>
<reference evidence="1" key="1">
    <citation type="submission" date="2022-10" db="EMBL/GenBank/DDBJ databases">
        <title>The complete genomes of actinobacterial strains from the NBC collection.</title>
        <authorList>
            <person name="Joergensen T.S."/>
            <person name="Alvarez Arevalo M."/>
            <person name="Sterndorff E.B."/>
            <person name="Faurdal D."/>
            <person name="Vuksanovic O."/>
            <person name="Mourched A.-S."/>
            <person name="Charusanti P."/>
            <person name="Shaw S."/>
            <person name="Blin K."/>
            <person name="Weber T."/>
        </authorList>
    </citation>
    <scope>NUCLEOTIDE SEQUENCE</scope>
    <source>
        <strain evidence="1">NBC_01432</strain>
    </source>
</reference>
<sequence>MSTDMDPRLGLNRAVESHPAQVVKAAGDQDMGAASGVPMAGRGAAFAGTLATMREVWRGDVAGARGPIPALPERHRGRALRGLGNREEARERLTVALRFFRDAREAYNTARTLTDLAETSLDSGDPAGALPLIDEAVTALAAERASYHLAHLRALRESCLDADQSAD</sequence>
<dbReference type="Gene3D" id="1.25.40.10">
    <property type="entry name" value="Tetratricopeptide repeat domain"/>
    <property type="match status" value="1"/>
</dbReference>
<keyword evidence="2" id="KW-1185">Reference proteome</keyword>
<dbReference type="Proteomes" id="UP001432209">
    <property type="component" value="Chromosome"/>
</dbReference>
<dbReference type="InterPro" id="IPR011990">
    <property type="entry name" value="TPR-like_helical_dom_sf"/>
</dbReference>
<gene>
    <name evidence="1" type="ORF">OG442_09670</name>
</gene>
<accession>A0ABZ2A4D1</accession>